<comment type="caution">
    <text evidence="1">The sequence shown here is derived from an EMBL/GenBank/DDBJ whole genome shotgun (WGS) entry which is preliminary data.</text>
</comment>
<gene>
    <name evidence="1" type="ORF">LCGC14_0143080</name>
</gene>
<sequence>MIILSTHCDCLVLPHDSEGGDLVGACVWSGNYEVGMLRLDPTIDQWVFISARSNLAYTQGFMSKIWMSLERILDKE</sequence>
<dbReference type="EMBL" id="LAZR01000049">
    <property type="protein sequence ID" value="KKN99061.1"/>
    <property type="molecule type" value="Genomic_DNA"/>
</dbReference>
<evidence type="ECO:0000313" key="1">
    <source>
        <dbReference type="EMBL" id="KKN99061.1"/>
    </source>
</evidence>
<name>A0A0F9XIL9_9ZZZZ</name>
<accession>A0A0F9XIL9</accession>
<dbReference type="AlphaFoldDB" id="A0A0F9XIL9"/>
<organism evidence="1">
    <name type="scientific">marine sediment metagenome</name>
    <dbReference type="NCBI Taxonomy" id="412755"/>
    <lineage>
        <taxon>unclassified sequences</taxon>
        <taxon>metagenomes</taxon>
        <taxon>ecological metagenomes</taxon>
    </lineage>
</organism>
<proteinExistence type="predicted"/>
<reference evidence="1" key="1">
    <citation type="journal article" date="2015" name="Nature">
        <title>Complex archaea that bridge the gap between prokaryotes and eukaryotes.</title>
        <authorList>
            <person name="Spang A."/>
            <person name="Saw J.H."/>
            <person name="Jorgensen S.L."/>
            <person name="Zaremba-Niedzwiedzka K."/>
            <person name="Martijn J."/>
            <person name="Lind A.E."/>
            <person name="van Eijk R."/>
            <person name="Schleper C."/>
            <person name="Guy L."/>
            <person name="Ettema T.J."/>
        </authorList>
    </citation>
    <scope>NUCLEOTIDE SEQUENCE</scope>
</reference>
<protein>
    <submittedName>
        <fullName evidence="1">Uncharacterized protein</fullName>
    </submittedName>
</protein>